<evidence type="ECO:0000313" key="6">
    <source>
        <dbReference type="Proteomes" id="UP001379949"/>
    </source>
</evidence>
<sequence>MLGHPSAALWKIMKTHPASTSFANNLKQKAFIFNTASVIGALIHALFIVLFSYLEQPILAWFNVLSVFLWLSTLWSNKHHQHGLSAAIMCGEIIVHAFLATKLLGAEAGFQYYLWPMALLIVAVPVLPVVSSTILGILNMLAFGVFSVLFKVQLPELIPHYQALYIFNITFASIPFILIAAIARCLFENQFLKISQLAEHDELTQLFNRRFAQRMLQYYFSRQKFNTTPFCIALVDVDNFKQINDELGHDAGDEALVKIAQYLSNSLRESDICSRWGGEEFLFILPNTHIESIQKRLEDMCAKMPEAVQIPNWDAPISCSIGLVQAKQGESLEETFKRTDGLLYQAKNNGRHQVVSDHSKDSVKAKMSYC</sequence>
<gene>
    <name evidence="5" type="ORF">V6242_11795</name>
</gene>
<dbReference type="RefSeq" id="WP_341567496.1">
    <property type="nucleotide sequence ID" value="NZ_JBAKAR010000009.1"/>
</dbReference>
<keyword evidence="6" id="KW-1185">Reference proteome</keyword>
<dbReference type="Gene3D" id="3.30.70.270">
    <property type="match status" value="1"/>
</dbReference>
<comment type="catalytic activity">
    <reaction evidence="2">
        <text>2 GTP = 3',3'-c-di-GMP + 2 diphosphate</text>
        <dbReference type="Rhea" id="RHEA:24898"/>
        <dbReference type="ChEBI" id="CHEBI:33019"/>
        <dbReference type="ChEBI" id="CHEBI:37565"/>
        <dbReference type="ChEBI" id="CHEBI:58805"/>
        <dbReference type="EC" id="2.7.7.65"/>
    </reaction>
</comment>
<evidence type="ECO:0000259" key="4">
    <source>
        <dbReference type="PROSITE" id="PS50887"/>
    </source>
</evidence>
<dbReference type="EC" id="2.7.7.65" evidence="1"/>
<dbReference type="Proteomes" id="UP001379949">
    <property type="component" value="Unassembled WGS sequence"/>
</dbReference>
<feature type="transmembrane region" description="Helical" evidence="3">
    <location>
        <begin position="58"/>
        <end position="76"/>
    </location>
</feature>
<keyword evidence="3" id="KW-0812">Transmembrane</keyword>
<dbReference type="EMBL" id="JBAKAR010000009">
    <property type="protein sequence ID" value="MEL0613829.1"/>
    <property type="molecule type" value="Genomic_DNA"/>
</dbReference>
<evidence type="ECO:0000256" key="1">
    <source>
        <dbReference type="ARBA" id="ARBA00012528"/>
    </source>
</evidence>
<dbReference type="NCBIfam" id="TIGR00254">
    <property type="entry name" value="GGDEF"/>
    <property type="match status" value="1"/>
</dbReference>
<dbReference type="InterPro" id="IPR000160">
    <property type="entry name" value="GGDEF_dom"/>
</dbReference>
<evidence type="ECO:0000256" key="2">
    <source>
        <dbReference type="ARBA" id="ARBA00034247"/>
    </source>
</evidence>
<comment type="caution">
    <text evidence="5">The sequence shown here is derived from an EMBL/GenBank/DDBJ whole genome shotgun (WGS) entry which is preliminary data.</text>
</comment>
<evidence type="ECO:0000313" key="5">
    <source>
        <dbReference type="EMBL" id="MEL0613829.1"/>
    </source>
</evidence>
<keyword evidence="3" id="KW-1133">Transmembrane helix</keyword>
<dbReference type="InterPro" id="IPR043128">
    <property type="entry name" value="Rev_trsase/Diguanyl_cyclase"/>
</dbReference>
<accession>A0ABU9G894</accession>
<protein>
    <recommendedName>
        <fullName evidence="1">diguanylate cyclase</fullName>
        <ecNumber evidence="1">2.7.7.65</ecNumber>
    </recommendedName>
</protein>
<proteinExistence type="predicted"/>
<dbReference type="InterPro" id="IPR050469">
    <property type="entry name" value="Diguanylate_Cyclase"/>
</dbReference>
<feature type="transmembrane region" description="Helical" evidence="3">
    <location>
        <begin position="83"/>
        <end position="104"/>
    </location>
</feature>
<keyword evidence="5" id="KW-0548">Nucleotidyltransferase</keyword>
<keyword evidence="3" id="KW-0472">Membrane</keyword>
<dbReference type="PANTHER" id="PTHR45138:SF9">
    <property type="entry name" value="DIGUANYLATE CYCLASE DGCM-RELATED"/>
    <property type="match status" value="1"/>
</dbReference>
<dbReference type="PANTHER" id="PTHR45138">
    <property type="entry name" value="REGULATORY COMPONENTS OF SENSORY TRANSDUCTION SYSTEM"/>
    <property type="match status" value="1"/>
</dbReference>
<feature type="transmembrane region" description="Helical" evidence="3">
    <location>
        <begin position="164"/>
        <end position="187"/>
    </location>
</feature>
<feature type="domain" description="GGDEF" evidence="4">
    <location>
        <begin position="228"/>
        <end position="359"/>
    </location>
</feature>
<organism evidence="5 6">
    <name type="scientific">Marinomonas arenicola</name>
    <dbReference type="NCBI Taxonomy" id="569601"/>
    <lineage>
        <taxon>Bacteria</taxon>
        <taxon>Pseudomonadati</taxon>
        <taxon>Pseudomonadota</taxon>
        <taxon>Gammaproteobacteria</taxon>
        <taxon>Oceanospirillales</taxon>
        <taxon>Oceanospirillaceae</taxon>
        <taxon>Marinomonas</taxon>
    </lineage>
</organism>
<dbReference type="SUPFAM" id="SSF55073">
    <property type="entry name" value="Nucleotide cyclase"/>
    <property type="match status" value="1"/>
</dbReference>
<dbReference type="GO" id="GO:0052621">
    <property type="term" value="F:diguanylate cyclase activity"/>
    <property type="evidence" value="ECO:0007669"/>
    <property type="project" value="UniProtKB-EC"/>
</dbReference>
<feature type="transmembrane region" description="Helical" evidence="3">
    <location>
        <begin position="31"/>
        <end position="52"/>
    </location>
</feature>
<keyword evidence="5" id="KW-0808">Transferase</keyword>
<dbReference type="Pfam" id="PF00990">
    <property type="entry name" value="GGDEF"/>
    <property type="match status" value="1"/>
</dbReference>
<dbReference type="InterPro" id="IPR029787">
    <property type="entry name" value="Nucleotide_cyclase"/>
</dbReference>
<dbReference type="SMART" id="SM00267">
    <property type="entry name" value="GGDEF"/>
    <property type="match status" value="1"/>
</dbReference>
<evidence type="ECO:0000256" key="3">
    <source>
        <dbReference type="SAM" id="Phobius"/>
    </source>
</evidence>
<dbReference type="CDD" id="cd01949">
    <property type="entry name" value="GGDEF"/>
    <property type="match status" value="1"/>
</dbReference>
<name>A0ABU9G894_9GAMM</name>
<dbReference type="PROSITE" id="PS50887">
    <property type="entry name" value="GGDEF"/>
    <property type="match status" value="1"/>
</dbReference>
<reference evidence="5 6" key="1">
    <citation type="submission" date="2024-02" db="EMBL/GenBank/DDBJ databases">
        <title>Bacteria isolated from the canopy kelp, Nereocystis luetkeana.</title>
        <authorList>
            <person name="Pfister C.A."/>
            <person name="Younker I.T."/>
            <person name="Light S.H."/>
        </authorList>
    </citation>
    <scope>NUCLEOTIDE SEQUENCE [LARGE SCALE GENOMIC DNA]</scope>
    <source>
        <strain evidence="5 6">TI.4.07</strain>
    </source>
</reference>